<keyword evidence="1" id="KW-0472">Membrane</keyword>
<keyword evidence="1" id="KW-1133">Transmembrane helix</keyword>
<accession>A0A7T8K7X3</accession>
<proteinExistence type="predicted"/>
<reference evidence="3" key="1">
    <citation type="submission" date="2021-01" db="EMBL/GenBank/DDBJ databases">
        <title>Caligus Genome Assembly.</title>
        <authorList>
            <person name="Gallardo-Escarate C."/>
        </authorList>
    </citation>
    <scope>NUCLEOTIDE SEQUENCE [LARGE SCALE GENOMIC DNA]</scope>
</reference>
<keyword evidence="1" id="KW-0812">Transmembrane</keyword>
<name>A0A7T8K7X3_CALRO</name>
<sequence>RNGGWKAGVFVQGEYNTEDVVCTTWSVVIGVSSSIIFLQFCILLVCVLCIYASRRYKHLDGSTESLVDGPRSTSTEGRSRFRVGIRYPIEENSEKALKALRTKLRD</sequence>
<evidence type="ECO:0000313" key="3">
    <source>
        <dbReference type="Proteomes" id="UP000595437"/>
    </source>
</evidence>
<protein>
    <submittedName>
        <fullName evidence="2">LOC100908673</fullName>
    </submittedName>
</protein>
<feature type="transmembrane region" description="Helical" evidence="1">
    <location>
        <begin position="25"/>
        <end position="52"/>
    </location>
</feature>
<organism evidence="2 3">
    <name type="scientific">Caligus rogercresseyi</name>
    <name type="common">Sea louse</name>
    <dbReference type="NCBI Taxonomy" id="217165"/>
    <lineage>
        <taxon>Eukaryota</taxon>
        <taxon>Metazoa</taxon>
        <taxon>Ecdysozoa</taxon>
        <taxon>Arthropoda</taxon>
        <taxon>Crustacea</taxon>
        <taxon>Multicrustacea</taxon>
        <taxon>Hexanauplia</taxon>
        <taxon>Copepoda</taxon>
        <taxon>Siphonostomatoida</taxon>
        <taxon>Caligidae</taxon>
        <taxon>Caligus</taxon>
    </lineage>
</organism>
<evidence type="ECO:0000256" key="1">
    <source>
        <dbReference type="SAM" id="Phobius"/>
    </source>
</evidence>
<dbReference type="EMBL" id="CP045895">
    <property type="protein sequence ID" value="QQP49419.1"/>
    <property type="molecule type" value="Genomic_DNA"/>
</dbReference>
<dbReference type="AlphaFoldDB" id="A0A7T8K7X3"/>
<keyword evidence="3" id="KW-1185">Reference proteome</keyword>
<feature type="non-terminal residue" evidence="2">
    <location>
        <position position="1"/>
    </location>
</feature>
<dbReference type="Proteomes" id="UP000595437">
    <property type="component" value="Chromosome 6"/>
</dbReference>
<gene>
    <name evidence="2" type="ORF">FKW44_010092</name>
</gene>
<evidence type="ECO:0000313" key="2">
    <source>
        <dbReference type="EMBL" id="QQP49419.1"/>
    </source>
</evidence>